<feature type="signal peptide" evidence="1">
    <location>
        <begin position="1"/>
        <end position="32"/>
    </location>
</feature>
<keyword evidence="1" id="KW-0732">Signal</keyword>
<organism evidence="2 3">
    <name type="scientific">Hymenobacter guriensis</name>
    <dbReference type="NCBI Taxonomy" id="2793065"/>
    <lineage>
        <taxon>Bacteria</taxon>
        <taxon>Pseudomonadati</taxon>
        <taxon>Bacteroidota</taxon>
        <taxon>Cytophagia</taxon>
        <taxon>Cytophagales</taxon>
        <taxon>Hymenobacteraceae</taxon>
        <taxon>Hymenobacter</taxon>
    </lineage>
</organism>
<gene>
    <name evidence="2" type="ORF">I5L79_05825</name>
</gene>
<evidence type="ECO:0000313" key="3">
    <source>
        <dbReference type="Proteomes" id="UP000601099"/>
    </source>
</evidence>
<evidence type="ECO:0000256" key="1">
    <source>
        <dbReference type="SAM" id="SignalP"/>
    </source>
</evidence>
<reference evidence="2 3" key="1">
    <citation type="submission" date="2020-11" db="EMBL/GenBank/DDBJ databases">
        <title>Hymenobacter sp.</title>
        <authorList>
            <person name="Kim M.K."/>
        </authorList>
    </citation>
    <scope>NUCLEOTIDE SEQUENCE [LARGE SCALE GENOMIC DNA]</scope>
    <source>
        <strain evidence="2 3">BT594</strain>
    </source>
</reference>
<dbReference type="Proteomes" id="UP000601099">
    <property type="component" value="Unassembled WGS sequence"/>
</dbReference>
<protein>
    <recommendedName>
        <fullName evidence="4">DUF2490 domain-containing protein</fullName>
    </recommendedName>
</protein>
<name>A0ABS0KYY4_9BACT</name>
<dbReference type="EMBL" id="JADWYK010000002">
    <property type="protein sequence ID" value="MBG8553054.1"/>
    <property type="molecule type" value="Genomic_DNA"/>
</dbReference>
<feature type="chain" id="PRO_5046501849" description="DUF2490 domain-containing protein" evidence="1">
    <location>
        <begin position="33"/>
        <end position="276"/>
    </location>
</feature>
<keyword evidence="3" id="KW-1185">Reference proteome</keyword>
<comment type="caution">
    <text evidence="2">The sequence shown here is derived from an EMBL/GenBank/DDBJ whole genome shotgun (WGS) entry which is preliminary data.</text>
</comment>
<proteinExistence type="predicted"/>
<sequence length="276" mass="30574">MREFSYAMGALRFRILGGILGLLAVGSTAAQAQARRTSTAASDAPTFQRELTYGVNFNTNGGMIGGAMFRSTRMISTDWSRFWMLEAVEVKHPKEQRLQNLYSGGIYVPGKMNYAFVLRPSVGAQRVVFRKAPDSGVQVSALASAGPSVALMMPYYIYYDYTKRDNTGRPIGAEDIRAEQYDPDKHPPEDIFIYDRAPLFSGASEVKPQIGGHVRGALTFEYGRYRDAIAGVETGFLFEAYPKQLSILGSNSVDAAQLNNKYFTSVYLTIYIGTRK</sequence>
<evidence type="ECO:0000313" key="2">
    <source>
        <dbReference type="EMBL" id="MBG8553054.1"/>
    </source>
</evidence>
<evidence type="ECO:0008006" key="4">
    <source>
        <dbReference type="Google" id="ProtNLM"/>
    </source>
</evidence>
<accession>A0ABS0KYY4</accession>